<name>A0AB39ZCD8_DROSZ</name>
<keyword evidence="7" id="KW-0865">Zymogen</keyword>
<organism evidence="13 14">
    <name type="scientific">Drosophila suzukii</name>
    <name type="common">Spotted-wing drosophila fruit fly</name>
    <dbReference type="NCBI Taxonomy" id="28584"/>
    <lineage>
        <taxon>Eukaryota</taxon>
        <taxon>Metazoa</taxon>
        <taxon>Ecdysozoa</taxon>
        <taxon>Arthropoda</taxon>
        <taxon>Hexapoda</taxon>
        <taxon>Insecta</taxon>
        <taxon>Pterygota</taxon>
        <taxon>Neoptera</taxon>
        <taxon>Endopterygota</taxon>
        <taxon>Diptera</taxon>
        <taxon>Brachycera</taxon>
        <taxon>Muscomorpha</taxon>
        <taxon>Ephydroidea</taxon>
        <taxon>Drosophilidae</taxon>
        <taxon>Drosophila</taxon>
        <taxon>Sophophora</taxon>
    </lineage>
</organism>
<keyword evidence="11" id="KW-0472">Membrane</keyword>
<dbReference type="Proteomes" id="UP001652628">
    <property type="component" value="Chromosome 3"/>
</dbReference>
<evidence type="ECO:0000256" key="10">
    <source>
        <dbReference type="ARBA" id="ARBA00038868"/>
    </source>
</evidence>
<evidence type="ECO:0000256" key="8">
    <source>
        <dbReference type="ARBA" id="ARBA00023157"/>
    </source>
</evidence>
<dbReference type="GO" id="GO:0004252">
    <property type="term" value="F:serine-type endopeptidase activity"/>
    <property type="evidence" value="ECO:0007669"/>
    <property type="project" value="UniProtKB-EC"/>
</dbReference>
<keyword evidence="4" id="KW-0732">Signal</keyword>
<evidence type="ECO:0000313" key="13">
    <source>
        <dbReference type="Proteomes" id="UP001652628"/>
    </source>
</evidence>
<sequence length="317" mass="35589">MNTQNYLNLLHLLILYLLILLILLTADHSKIVSSLTFNRAKRLSDANYDEESFRLAPYVVSIRTRSVHRYFGDNHFCSGVIVSPTFVLTSAHCLINNRRVVYSSRVLTIVAGTVNRLKYIPNRTFISTVDSMMLPDNFTILNKQDLAILKVTTAFPRNHKYISLAKLPLEPPTVGLKCSVPGWGRMYRGGPLATYLLYINVELIEPQLCAKKLNVNAVNLLCAEEFDPSIAQQPCGGDWGSPLLHEDTVHGIVSVLVGCGTNMPSVYTHVYPSVKWIEGKIVTNGGSIQPVRNKLEYFIITHVQTASFLFFVIIYEN</sequence>
<dbReference type="GO" id="GO:0005576">
    <property type="term" value="C:extracellular region"/>
    <property type="evidence" value="ECO:0007669"/>
    <property type="project" value="UniProtKB-SubCell"/>
</dbReference>
<evidence type="ECO:0000256" key="7">
    <source>
        <dbReference type="ARBA" id="ARBA00023145"/>
    </source>
</evidence>
<comment type="catalytic activity">
    <reaction evidence="9">
        <text>Preferential cleavage: Arg-|-Xaa, Lys-|-Xaa.</text>
        <dbReference type="EC" id="3.4.21.4"/>
    </reaction>
</comment>
<dbReference type="RefSeq" id="XP_016933034.3">
    <property type="nucleotide sequence ID" value="XM_017077545.3"/>
</dbReference>
<dbReference type="AlphaFoldDB" id="A0AB39ZCD8"/>
<dbReference type="GO" id="GO:0006508">
    <property type="term" value="P:proteolysis"/>
    <property type="evidence" value="ECO:0007669"/>
    <property type="project" value="UniProtKB-KW"/>
</dbReference>
<gene>
    <name evidence="14" type="primary">LOC108012246</name>
</gene>
<dbReference type="Pfam" id="PF00089">
    <property type="entry name" value="Trypsin"/>
    <property type="match status" value="1"/>
</dbReference>
<evidence type="ECO:0000256" key="3">
    <source>
        <dbReference type="ARBA" id="ARBA00022670"/>
    </source>
</evidence>
<evidence type="ECO:0000259" key="12">
    <source>
        <dbReference type="PROSITE" id="PS50240"/>
    </source>
</evidence>
<dbReference type="InterPro" id="IPR043504">
    <property type="entry name" value="Peptidase_S1_PA_chymotrypsin"/>
</dbReference>
<keyword evidence="3" id="KW-0645">Protease</keyword>
<dbReference type="InterPro" id="IPR001314">
    <property type="entry name" value="Peptidase_S1A"/>
</dbReference>
<dbReference type="PRINTS" id="PR00722">
    <property type="entry name" value="CHYMOTRYPSIN"/>
</dbReference>
<keyword evidence="11" id="KW-1133">Transmembrane helix</keyword>
<dbReference type="PROSITE" id="PS50240">
    <property type="entry name" value="TRYPSIN_DOM"/>
    <property type="match status" value="1"/>
</dbReference>
<dbReference type="EC" id="3.4.21.4" evidence="10"/>
<dbReference type="GeneID" id="108012246"/>
<keyword evidence="13" id="KW-1185">Reference proteome</keyword>
<evidence type="ECO:0000256" key="4">
    <source>
        <dbReference type="ARBA" id="ARBA00022729"/>
    </source>
</evidence>
<feature type="domain" description="Peptidase S1" evidence="12">
    <location>
        <begin position="31"/>
        <end position="282"/>
    </location>
</feature>
<reference evidence="14" key="1">
    <citation type="submission" date="2025-08" db="UniProtKB">
        <authorList>
            <consortium name="RefSeq"/>
        </authorList>
    </citation>
    <scope>IDENTIFICATION</scope>
</reference>
<evidence type="ECO:0000256" key="2">
    <source>
        <dbReference type="ARBA" id="ARBA00007664"/>
    </source>
</evidence>
<keyword evidence="5" id="KW-0378">Hydrolase</keyword>
<dbReference type="CDD" id="cd00190">
    <property type="entry name" value="Tryp_SPc"/>
    <property type="match status" value="1"/>
</dbReference>
<dbReference type="SMART" id="SM00020">
    <property type="entry name" value="Tryp_SPc"/>
    <property type="match status" value="1"/>
</dbReference>
<proteinExistence type="inferred from homology"/>
<dbReference type="InterPro" id="IPR050430">
    <property type="entry name" value="Peptidase_S1"/>
</dbReference>
<keyword evidence="11" id="KW-0812">Transmembrane</keyword>
<evidence type="ECO:0000256" key="9">
    <source>
        <dbReference type="ARBA" id="ARBA00036320"/>
    </source>
</evidence>
<dbReference type="PANTHER" id="PTHR24276">
    <property type="entry name" value="POLYSERASE-RELATED"/>
    <property type="match status" value="1"/>
</dbReference>
<dbReference type="Gene3D" id="2.40.10.10">
    <property type="entry name" value="Trypsin-like serine proteases"/>
    <property type="match status" value="1"/>
</dbReference>
<dbReference type="SUPFAM" id="SSF50494">
    <property type="entry name" value="Trypsin-like serine proteases"/>
    <property type="match status" value="1"/>
</dbReference>
<dbReference type="InterPro" id="IPR001254">
    <property type="entry name" value="Trypsin_dom"/>
</dbReference>
<evidence type="ECO:0000256" key="5">
    <source>
        <dbReference type="ARBA" id="ARBA00022801"/>
    </source>
</evidence>
<accession>A0AB39ZCD8</accession>
<evidence type="ECO:0000256" key="11">
    <source>
        <dbReference type="SAM" id="Phobius"/>
    </source>
</evidence>
<comment type="similarity">
    <text evidence="2">Belongs to the peptidase S1 family.</text>
</comment>
<keyword evidence="6" id="KW-0720">Serine protease</keyword>
<evidence type="ECO:0000256" key="1">
    <source>
        <dbReference type="ARBA" id="ARBA00004239"/>
    </source>
</evidence>
<keyword evidence="8" id="KW-1015">Disulfide bond</keyword>
<protein>
    <recommendedName>
        <fullName evidence="10">trypsin</fullName>
        <ecNumber evidence="10">3.4.21.4</ecNumber>
    </recommendedName>
</protein>
<comment type="subcellular location">
    <subcellularLocation>
        <location evidence="1">Secreted</location>
        <location evidence="1">Extracellular space</location>
    </subcellularLocation>
</comment>
<dbReference type="PANTHER" id="PTHR24276:SF91">
    <property type="entry name" value="AT26814P-RELATED"/>
    <property type="match status" value="1"/>
</dbReference>
<evidence type="ECO:0000256" key="6">
    <source>
        <dbReference type="ARBA" id="ARBA00022825"/>
    </source>
</evidence>
<feature type="transmembrane region" description="Helical" evidence="11">
    <location>
        <begin position="6"/>
        <end position="26"/>
    </location>
</feature>
<dbReference type="InterPro" id="IPR009003">
    <property type="entry name" value="Peptidase_S1_PA"/>
</dbReference>
<evidence type="ECO:0000313" key="14">
    <source>
        <dbReference type="RefSeq" id="XP_016933034.3"/>
    </source>
</evidence>